<dbReference type="Proteomes" id="UP000826195">
    <property type="component" value="Unassembled WGS sequence"/>
</dbReference>
<evidence type="ECO:0000313" key="2">
    <source>
        <dbReference type="EMBL" id="KAH0535187.1"/>
    </source>
</evidence>
<accession>A0AAV7HXA0</accession>
<proteinExistence type="predicted"/>
<sequence length="106" mass="12657">MNKQILSVRGYRLHGIKDSRWSIRDKVYQYKGVLKLYGSQKKIKATEATRLRKRLAKEIKTLRDEIKEYREILKEVESGDRRRMHQVLQADKNIQLAYQDRNPIVG</sequence>
<keyword evidence="3" id="KW-1185">Reference proteome</keyword>
<dbReference type="EMBL" id="JAHXZJ010002982">
    <property type="protein sequence ID" value="KAH0535187.1"/>
    <property type="molecule type" value="Genomic_DNA"/>
</dbReference>
<protein>
    <submittedName>
        <fullName evidence="2">Uncharacterized protein</fullName>
    </submittedName>
</protein>
<feature type="coiled-coil region" evidence="1">
    <location>
        <begin position="45"/>
        <end position="79"/>
    </location>
</feature>
<reference evidence="2 3" key="1">
    <citation type="journal article" date="2021" name="J. Hered.">
        <title>A chromosome-level genome assembly of the parasitoid wasp, Cotesia glomerata (Hymenoptera: Braconidae).</title>
        <authorList>
            <person name="Pinto B.J."/>
            <person name="Weis J.J."/>
            <person name="Gamble T."/>
            <person name="Ode P.J."/>
            <person name="Paul R."/>
            <person name="Zaspel J.M."/>
        </authorList>
    </citation>
    <scope>NUCLEOTIDE SEQUENCE [LARGE SCALE GENOMIC DNA]</scope>
    <source>
        <strain evidence="2">CgM1</strain>
    </source>
</reference>
<keyword evidence="1" id="KW-0175">Coiled coil</keyword>
<evidence type="ECO:0000313" key="3">
    <source>
        <dbReference type="Proteomes" id="UP000826195"/>
    </source>
</evidence>
<comment type="caution">
    <text evidence="2">The sequence shown here is derived from an EMBL/GenBank/DDBJ whole genome shotgun (WGS) entry which is preliminary data.</text>
</comment>
<dbReference type="AlphaFoldDB" id="A0AAV7HXA0"/>
<name>A0AAV7HXA0_COTGL</name>
<evidence type="ECO:0000256" key="1">
    <source>
        <dbReference type="SAM" id="Coils"/>
    </source>
</evidence>
<gene>
    <name evidence="2" type="ORF">KQX54_014709</name>
</gene>
<organism evidence="2 3">
    <name type="scientific">Cotesia glomerata</name>
    <name type="common">Lepidopteran parasitic wasp</name>
    <name type="synonym">Apanteles glomeratus</name>
    <dbReference type="NCBI Taxonomy" id="32391"/>
    <lineage>
        <taxon>Eukaryota</taxon>
        <taxon>Metazoa</taxon>
        <taxon>Ecdysozoa</taxon>
        <taxon>Arthropoda</taxon>
        <taxon>Hexapoda</taxon>
        <taxon>Insecta</taxon>
        <taxon>Pterygota</taxon>
        <taxon>Neoptera</taxon>
        <taxon>Endopterygota</taxon>
        <taxon>Hymenoptera</taxon>
        <taxon>Apocrita</taxon>
        <taxon>Ichneumonoidea</taxon>
        <taxon>Braconidae</taxon>
        <taxon>Microgastrinae</taxon>
        <taxon>Cotesia</taxon>
    </lineage>
</organism>